<dbReference type="GO" id="GO:0009328">
    <property type="term" value="C:phenylalanine-tRNA ligase complex"/>
    <property type="evidence" value="ECO:0007669"/>
    <property type="project" value="TreeGrafter"/>
</dbReference>
<keyword evidence="9 15" id="KW-0067">ATP-binding</keyword>
<dbReference type="InterPro" id="IPR005146">
    <property type="entry name" value="B3/B4_tRNA-bd"/>
</dbReference>
<dbReference type="Gene3D" id="3.50.40.10">
    <property type="entry name" value="Phenylalanyl-trna Synthetase, Chain B, domain 3"/>
    <property type="match status" value="1"/>
</dbReference>
<dbReference type="InterPro" id="IPR045864">
    <property type="entry name" value="aa-tRNA-synth_II/BPL/LPL"/>
</dbReference>
<feature type="binding site" evidence="15">
    <location>
        <position position="461"/>
    </location>
    <ligand>
        <name>Mg(2+)</name>
        <dbReference type="ChEBI" id="CHEBI:18420"/>
        <note>shared with alpha subunit</note>
    </ligand>
</feature>
<reference evidence="20" key="1">
    <citation type="submission" date="2020-10" db="EMBL/GenBank/DDBJ databases">
        <authorList>
            <person name="Gilroy R."/>
        </authorList>
    </citation>
    <scope>NUCLEOTIDE SEQUENCE</scope>
    <source>
        <strain evidence="20">23406</strain>
    </source>
</reference>
<dbReference type="SMART" id="SM00874">
    <property type="entry name" value="B5"/>
    <property type="match status" value="1"/>
</dbReference>
<evidence type="ECO:0000259" key="18">
    <source>
        <dbReference type="PROSITE" id="PS51447"/>
    </source>
</evidence>
<evidence type="ECO:0000256" key="9">
    <source>
        <dbReference type="ARBA" id="ARBA00022840"/>
    </source>
</evidence>
<dbReference type="Pfam" id="PF03147">
    <property type="entry name" value="FDX-ACB"/>
    <property type="match status" value="1"/>
</dbReference>
<dbReference type="Proteomes" id="UP000886891">
    <property type="component" value="Unassembled WGS sequence"/>
</dbReference>
<keyword evidence="8 15" id="KW-0547">Nucleotide-binding</keyword>
<dbReference type="FunFam" id="2.40.50.140:FF:000045">
    <property type="entry name" value="Phenylalanine--tRNA ligase beta subunit"/>
    <property type="match status" value="1"/>
</dbReference>
<dbReference type="GO" id="GO:0004826">
    <property type="term" value="F:phenylalanine-tRNA ligase activity"/>
    <property type="evidence" value="ECO:0007669"/>
    <property type="project" value="UniProtKB-UniRule"/>
</dbReference>
<dbReference type="GO" id="GO:0016740">
    <property type="term" value="F:transferase activity"/>
    <property type="evidence" value="ECO:0007669"/>
    <property type="project" value="UniProtKB-ARBA"/>
</dbReference>
<evidence type="ECO:0000256" key="3">
    <source>
        <dbReference type="ARBA" id="ARBA00011209"/>
    </source>
</evidence>
<dbReference type="HAMAP" id="MF_00283">
    <property type="entry name" value="Phe_tRNA_synth_beta1"/>
    <property type="match status" value="1"/>
</dbReference>
<protein>
    <recommendedName>
        <fullName evidence="15">Phenylalanine--tRNA ligase beta subunit</fullName>
        <ecNumber evidence="15">6.1.1.20</ecNumber>
    </recommendedName>
    <alternativeName>
        <fullName evidence="15">Phenylalanyl-tRNA synthetase beta subunit</fullName>
        <shortName evidence="15">PheRS</shortName>
    </alternativeName>
</protein>
<comment type="subunit">
    <text evidence="3 15">Tetramer of two alpha and two beta subunits.</text>
</comment>
<dbReference type="GO" id="GO:0006432">
    <property type="term" value="P:phenylalanyl-tRNA aminoacylation"/>
    <property type="evidence" value="ECO:0007669"/>
    <property type="project" value="UniProtKB-UniRule"/>
</dbReference>
<evidence type="ECO:0000313" key="21">
    <source>
        <dbReference type="Proteomes" id="UP000886891"/>
    </source>
</evidence>
<keyword evidence="10 15" id="KW-0460">Magnesium</keyword>
<dbReference type="Gene3D" id="3.30.930.10">
    <property type="entry name" value="Bira Bifunctional Protein, Domain 2"/>
    <property type="match status" value="1"/>
</dbReference>
<sequence length="797" mass="87029">MLVPVKWLKEYVDFDLTVTELADKLVACGFEIEEIIDLSSKIQGVVVGQILSLEKHPDADKLQICSIDVGKDQPVAIVTGATNVKVGDKVPVALDGAVLPSGKTIRTGALRGVTSYGMLCSGEELGLTEADYRGASVYGILILREDAEVGKDINIELGNDDIVLDVAITANRTDANSIVGIACEVAAVTGKPFKGVDVGYQTSGGNIADSLKLENLAPDLCPRYLAAMVKDVVITESPAWMKNRLRAVGLRPINNIVDVTNYVLTEIGQPMHAFDLSTIKGGKIVVRRAAENEPIVALDGKQYLLQPNQLAICNAEEPMAVAGVMGGQNYSIFDTTDTIVFESARFQRNNIRRTSRALNLRSDSSARYEKGIDYQSQRTGIDRALTLIAQNGWGKIVGGELDSFPNPPKPNIIGFTADDLERILGVRVPEGEILKILNALQIATTLKDGAFESIVPGNREDIVGVNDIAEEVIRIYGYDRIESTLMRYGKMVVGERSKTQRVTDKVKNLLVGKGFCETVTYSFISPKAFDLLGLAAEHPLRTAVRLDNPLGEDFSVMRTTLIHSMLKTLSVNMLRSNKSAALFEVAKTYAPKALPLTELPDEPYKLCLGAYATDFYAFKGVAEELLDVLRIDAGFRPVKVDFLHPGRSAEIYERNYGVVLGYLGEVDSDVADRYGMDKKVYVAELNLDLLIERACDFDSFRVISRYQSVDRDLALIAKTDVAADRILSVIRAAGGELLTESSIFDVYCGDQIEKGYKSVAVKLTLQSADHTLKDAEVNAVVDKVLVELGLKLNVTLR</sequence>
<evidence type="ECO:0000256" key="7">
    <source>
        <dbReference type="ARBA" id="ARBA00022723"/>
    </source>
</evidence>
<dbReference type="InterPro" id="IPR036690">
    <property type="entry name" value="Fdx_antiC-bd_sf"/>
</dbReference>
<evidence type="ECO:0000256" key="11">
    <source>
        <dbReference type="ARBA" id="ARBA00022884"/>
    </source>
</evidence>
<feature type="binding site" evidence="15">
    <location>
        <position position="467"/>
    </location>
    <ligand>
        <name>Mg(2+)</name>
        <dbReference type="ChEBI" id="CHEBI:18420"/>
        <note>shared with alpha subunit</note>
    </ligand>
</feature>
<dbReference type="Pfam" id="PF01588">
    <property type="entry name" value="tRNA_bind"/>
    <property type="match status" value="1"/>
</dbReference>
<reference evidence="20" key="2">
    <citation type="journal article" date="2021" name="PeerJ">
        <title>Extensive microbial diversity within the chicken gut microbiome revealed by metagenomics and culture.</title>
        <authorList>
            <person name="Gilroy R."/>
            <person name="Ravi A."/>
            <person name="Getino M."/>
            <person name="Pursley I."/>
            <person name="Horton D.L."/>
            <person name="Alikhan N.F."/>
            <person name="Baker D."/>
            <person name="Gharbi K."/>
            <person name="Hall N."/>
            <person name="Watson M."/>
            <person name="Adriaenssens E.M."/>
            <person name="Foster-Nyarko E."/>
            <person name="Jarju S."/>
            <person name="Secka A."/>
            <person name="Antonio M."/>
            <person name="Oren A."/>
            <person name="Chaudhuri R.R."/>
            <person name="La Ragione R."/>
            <person name="Hildebrand F."/>
            <person name="Pallen M.J."/>
        </authorList>
    </citation>
    <scope>NUCLEOTIDE SEQUENCE</scope>
    <source>
        <strain evidence="20">23406</strain>
    </source>
</reference>
<evidence type="ECO:0000256" key="14">
    <source>
        <dbReference type="ARBA" id="ARBA00049255"/>
    </source>
</evidence>
<evidence type="ECO:0000259" key="17">
    <source>
        <dbReference type="PROSITE" id="PS50886"/>
    </source>
</evidence>
<evidence type="ECO:0000313" key="20">
    <source>
        <dbReference type="EMBL" id="HIV00065.1"/>
    </source>
</evidence>
<feature type="binding site" evidence="15">
    <location>
        <position position="471"/>
    </location>
    <ligand>
        <name>Mg(2+)</name>
        <dbReference type="ChEBI" id="CHEBI:18420"/>
        <note>shared with alpha subunit</note>
    </ligand>
</feature>
<dbReference type="InterPro" id="IPR002547">
    <property type="entry name" value="tRNA-bd_dom"/>
</dbReference>
<dbReference type="Gene3D" id="3.30.70.380">
    <property type="entry name" value="Ferrodoxin-fold anticodon-binding domain"/>
    <property type="match status" value="1"/>
</dbReference>
<feature type="domain" description="FDX-ACB" evidence="18">
    <location>
        <begin position="704"/>
        <end position="797"/>
    </location>
</feature>
<dbReference type="InterPro" id="IPR045060">
    <property type="entry name" value="Phe-tRNA-ligase_IIc_bsu"/>
</dbReference>
<dbReference type="InterPro" id="IPR033714">
    <property type="entry name" value="tRNA_bind_bactPheRS"/>
</dbReference>
<dbReference type="NCBIfam" id="TIGR00472">
    <property type="entry name" value="pheT_bact"/>
    <property type="match status" value="1"/>
</dbReference>
<evidence type="ECO:0000256" key="16">
    <source>
        <dbReference type="PROSITE-ProRule" id="PRU00209"/>
    </source>
</evidence>
<keyword evidence="13 15" id="KW-0030">Aminoacyl-tRNA synthetase</keyword>
<evidence type="ECO:0000256" key="5">
    <source>
        <dbReference type="ARBA" id="ARBA00022555"/>
    </source>
</evidence>
<dbReference type="NCBIfam" id="NF045760">
    <property type="entry name" value="YtpR"/>
    <property type="match status" value="1"/>
</dbReference>
<feature type="domain" description="TRNA-binding" evidence="17">
    <location>
        <begin position="39"/>
        <end position="154"/>
    </location>
</feature>
<feature type="domain" description="B5" evidence="19">
    <location>
        <begin position="408"/>
        <end position="483"/>
    </location>
</feature>
<dbReference type="PROSITE" id="PS51447">
    <property type="entry name" value="FDX_ACB"/>
    <property type="match status" value="1"/>
</dbReference>
<keyword evidence="6 15" id="KW-0436">Ligase</keyword>
<evidence type="ECO:0000259" key="19">
    <source>
        <dbReference type="PROSITE" id="PS51483"/>
    </source>
</evidence>
<accession>A0A9D1NC13</accession>
<keyword evidence="7 15" id="KW-0479">Metal-binding</keyword>
<evidence type="ECO:0000256" key="1">
    <source>
        <dbReference type="ARBA" id="ARBA00004496"/>
    </source>
</evidence>
<dbReference type="GO" id="GO:0000049">
    <property type="term" value="F:tRNA binding"/>
    <property type="evidence" value="ECO:0007669"/>
    <property type="project" value="UniProtKB-UniRule"/>
</dbReference>
<comment type="caution">
    <text evidence="20">The sequence shown here is derived from an EMBL/GenBank/DDBJ whole genome shotgun (WGS) entry which is preliminary data.</text>
</comment>
<evidence type="ECO:0000256" key="12">
    <source>
        <dbReference type="ARBA" id="ARBA00022917"/>
    </source>
</evidence>
<organism evidence="20 21">
    <name type="scientific">Candidatus Stercoripulliclostridium merdipullorum</name>
    <dbReference type="NCBI Taxonomy" id="2840952"/>
    <lineage>
        <taxon>Bacteria</taxon>
        <taxon>Bacillati</taxon>
        <taxon>Bacillota</taxon>
        <taxon>Clostridia</taxon>
        <taxon>Eubacteriales</taxon>
        <taxon>Candidatus Stercoripulliclostridium</taxon>
    </lineage>
</organism>
<dbReference type="GO" id="GO:0140096">
    <property type="term" value="F:catalytic activity, acting on a protein"/>
    <property type="evidence" value="ECO:0007669"/>
    <property type="project" value="UniProtKB-ARBA"/>
</dbReference>
<comment type="catalytic activity">
    <reaction evidence="14 15">
        <text>tRNA(Phe) + L-phenylalanine + ATP = L-phenylalanyl-tRNA(Phe) + AMP + diphosphate + H(+)</text>
        <dbReference type="Rhea" id="RHEA:19413"/>
        <dbReference type="Rhea" id="RHEA-COMP:9668"/>
        <dbReference type="Rhea" id="RHEA-COMP:9699"/>
        <dbReference type="ChEBI" id="CHEBI:15378"/>
        <dbReference type="ChEBI" id="CHEBI:30616"/>
        <dbReference type="ChEBI" id="CHEBI:33019"/>
        <dbReference type="ChEBI" id="CHEBI:58095"/>
        <dbReference type="ChEBI" id="CHEBI:78442"/>
        <dbReference type="ChEBI" id="CHEBI:78531"/>
        <dbReference type="ChEBI" id="CHEBI:456215"/>
        <dbReference type="EC" id="6.1.1.20"/>
    </reaction>
</comment>
<feature type="binding site" evidence="15">
    <location>
        <position position="470"/>
    </location>
    <ligand>
        <name>Mg(2+)</name>
        <dbReference type="ChEBI" id="CHEBI:18420"/>
        <note>shared with alpha subunit</note>
    </ligand>
</feature>
<dbReference type="SMART" id="SM00896">
    <property type="entry name" value="FDX-ACB"/>
    <property type="match status" value="1"/>
</dbReference>
<gene>
    <name evidence="15" type="primary">pheT</name>
    <name evidence="20" type="ORF">IAB14_02990</name>
</gene>
<proteinExistence type="inferred from homology"/>
<dbReference type="InterPro" id="IPR009061">
    <property type="entry name" value="DNA-bd_dom_put_sf"/>
</dbReference>
<evidence type="ECO:0000256" key="4">
    <source>
        <dbReference type="ARBA" id="ARBA00022490"/>
    </source>
</evidence>
<evidence type="ECO:0000256" key="10">
    <source>
        <dbReference type="ARBA" id="ARBA00022842"/>
    </source>
</evidence>
<dbReference type="InterPro" id="IPR041616">
    <property type="entry name" value="PheRS_beta_core"/>
</dbReference>
<comment type="subcellular location">
    <subcellularLocation>
        <location evidence="1 15">Cytoplasm</location>
    </subcellularLocation>
</comment>
<dbReference type="InterPro" id="IPR020825">
    <property type="entry name" value="Phe-tRNA_synthase-like_B3/B4"/>
</dbReference>
<evidence type="ECO:0000256" key="2">
    <source>
        <dbReference type="ARBA" id="ARBA00008653"/>
    </source>
</evidence>
<dbReference type="CDD" id="cd02796">
    <property type="entry name" value="tRNA_bind_bactPheRS"/>
    <property type="match status" value="1"/>
</dbReference>
<keyword evidence="4 15" id="KW-0963">Cytoplasm</keyword>
<dbReference type="SUPFAM" id="SSF50249">
    <property type="entry name" value="Nucleic acid-binding proteins"/>
    <property type="match status" value="1"/>
</dbReference>
<name>A0A9D1NC13_9FIRM</name>
<dbReference type="Gene3D" id="3.30.56.10">
    <property type="match status" value="2"/>
</dbReference>
<dbReference type="PROSITE" id="PS50886">
    <property type="entry name" value="TRBD"/>
    <property type="match status" value="1"/>
</dbReference>
<comment type="cofactor">
    <cofactor evidence="15">
        <name>Mg(2+)</name>
        <dbReference type="ChEBI" id="CHEBI:18420"/>
    </cofactor>
    <text evidence="15">Binds 2 magnesium ions per tetramer.</text>
</comment>
<dbReference type="InterPro" id="IPR012340">
    <property type="entry name" value="NA-bd_OB-fold"/>
</dbReference>
<dbReference type="InterPro" id="IPR005147">
    <property type="entry name" value="tRNA_synthase_B5-dom"/>
</dbReference>
<dbReference type="InterPro" id="IPR005121">
    <property type="entry name" value="Fdx_antiC-bd"/>
</dbReference>
<dbReference type="Pfam" id="PF03484">
    <property type="entry name" value="B5"/>
    <property type="match status" value="1"/>
</dbReference>
<evidence type="ECO:0000256" key="6">
    <source>
        <dbReference type="ARBA" id="ARBA00022598"/>
    </source>
</evidence>
<dbReference type="GO" id="GO:0005524">
    <property type="term" value="F:ATP binding"/>
    <property type="evidence" value="ECO:0007669"/>
    <property type="project" value="UniProtKB-UniRule"/>
</dbReference>
<keyword evidence="11 16" id="KW-0694">RNA-binding</keyword>
<dbReference type="SMART" id="SM00873">
    <property type="entry name" value="B3_4"/>
    <property type="match status" value="1"/>
</dbReference>
<dbReference type="SUPFAM" id="SSF55681">
    <property type="entry name" value="Class II aaRS and biotin synthetases"/>
    <property type="match status" value="1"/>
</dbReference>
<dbReference type="EMBL" id="DVOH01000022">
    <property type="protein sequence ID" value="HIV00065.1"/>
    <property type="molecule type" value="Genomic_DNA"/>
</dbReference>
<dbReference type="InterPro" id="IPR004532">
    <property type="entry name" value="Phe-tRNA-ligase_IIc_bsu_bact"/>
</dbReference>
<dbReference type="PANTHER" id="PTHR10947">
    <property type="entry name" value="PHENYLALANYL-TRNA SYNTHETASE BETA CHAIN AND LEUCINE-RICH REPEAT-CONTAINING PROTEIN 47"/>
    <property type="match status" value="1"/>
</dbReference>
<comment type="similarity">
    <text evidence="2 15">Belongs to the phenylalanyl-tRNA synthetase beta subunit family. Type 1 subfamily.</text>
</comment>
<evidence type="ECO:0000256" key="8">
    <source>
        <dbReference type="ARBA" id="ARBA00022741"/>
    </source>
</evidence>
<dbReference type="Pfam" id="PF17759">
    <property type="entry name" value="tRNA_synthFbeta"/>
    <property type="match status" value="1"/>
</dbReference>
<dbReference type="GO" id="GO:0000287">
    <property type="term" value="F:magnesium ion binding"/>
    <property type="evidence" value="ECO:0007669"/>
    <property type="project" value="UniProtKB-UniRule"/>
</dbReference>
<dbReference type="Gene3D" id="2.40.50.140">
    <property type="entry name" value="Nucleic acid-binding proteins"/>
    <property type="match status" value="1"/>
</dbReference>
<dbReference type="PANTHER" id="PTHR10947:SF0">
    <property type="entry name" value="PHENYLALANINE--TRNA LIGASE BETA SUBUNIT"/>
    <property type="match status" value="1"/>
</dbReference>
<dbReference type="SUPFAM" id="SSF46955">
    <property type="entry name" value="Putative DNA-binding domain"/>
    <property type="match status" value="1"/>
</dbReference>
<dbReference type="PROSITE" id="PS51483">
    <property type="entry name" value="B5"/>
    <property type="match status" value="1"/>
</dbReference>
<dbReference type="AlphaFoldDB" id="A0A9D1NC13"/>
<dbReference type="Pfam" id="PF03483">
    <property type="entry name" value="B3_4"/>
    <property type="match status" value="1"/>
</dbReference>
<dbReference type="FunFam" id="3.30.70.380:FF:000001">
    <property type="entry name" value="Phenylalanine--tRNA ligase beta subunit"/>
    <property type="match status" value="1"/>
</dbReference>
<dbReference type="SUPFAM" id="SSF56037">
    <property type="entry name" value="PheT/TilS domain"/>
    <property type="match status" value="1"/>
</dbReference>
<keyword evidence="12 15" id="KW-0648">Protein biosynthesis</keyword>
<keyword evidence="5 16" id="KW-0820">tRNA-binding</keyword>
<dbReference type="SUPFAM" id="SSF54991">
    <property type="entry name" value="Anticodon-binding domain of PheRS"/>
    <property type="match status" value="1"/>
</dbReference>
<dbReference type="EC" id="6.1.1.20" evidence="15"/>
<evidence type="ECO:0000256" key="15">
    <source>
        <dbReference type="HAMAP-Rule" id="MF_00283"/>
    </source>
</evidence>
<dbReference type="CDD" id="cd00769">
    <property type="entry name" value="PheRS_beta_core"/>
    <property type="match status" value="1"/>
</dbReference>
<evidence type="ECO:0000256" key="13">
    <source>
        <dbReference type="ARBA" id="ARBA00023146"/>
    </source>
</evidence>